<dbReference type="KEGG" id="bcou:IC761_30980"/>
<name>A0A7S9D440_9BRAD</name>
<proteinExistence type="predicted"/>
<dbReference type="EMBL" id="CP061379">
    <property type="protein sequence ID" value="QPF90847.1"/>
    <property type="molecule type" value="Genomic_DNA"/>
</dbReference>
<dbReference type="RefSeq" id="WP_195800430.1">
    <property type="nucleotide sequence ID" value="NZ_CP061379.1"/>
</dbReference>
<dbReference type="Proteomes" id="UP000594621">
    <property type="component" value="Chromosome"/>
</dbReference>
<sequence>MTRWHPSRDLIRLLEALSEEILDTSDEEVRQTSGLQGWTIANTALEVRGVIKAARGDESGSLARNCDLNEDPSEPGARLRRTRAGRGASHDQRH</sequence>
<dbReference type="AlphaFoldDB" id="A0A7S9D440"/>
<gene>
    <name evidence="2" type="ORF">IC761_30980</name>
</gene>
<accession>A0A7S9D440</accession>
<evidence type="ECO:0000313" key="2">
    <source>
        <dbReference type="EMBL" id="QPF90847.1"/>
    </source>
</evidence>
<keyword evidence="3" id="KW-1185">Reference proteome</keyword>
<evidence type="ECO:0000313" key="3">
    <source>
        <dbReference type="Proteomes" id="UP000594621"/>
    </source>
</evidence>
<evidence type="ECO:0000256" key="1">
    <source>
        <dbReference type="SAM" id="MobiDB-lite"/>
    </source>
</evidence>
<reference evidence="2 3" key="1">
    <citation type="submission" date="2020-09" db="EMBL/GenBank/DDBJ databases">
        <title>Complete genomes of bradyrhizobia occurring on native shrubby legumes in Australia.</title>
        <authorList>
            <person name="Lafay B."/>
        </authorList>
    </citation>
    <scope>NUCLEOTIDE SEQUENCE [LARGE SCALE GENOMIC DNA]</scope>
    <source>
        <strain evidence="2 3">BDV5040</strain>
    </source>
</reference>
<protein>
    <submittedName>
        <fullName evidence="2">Uncharacterized protein</fullName>
    </submittedName>
</protein>
<organism evidence="2 3">
    <name type="scientific">Bradyrhizobium commune</name>
    <dbReference type="NCBI Taxonomy" id="83627"/>
    <lineage>
        <taxon>Bacteria</taxon>
        <taxon>Pseudomonadati</taxon>
        <taxon>Pseudomonadota</taxon>
        <taxon>Alphaproteobacteria</taxon>
        <taxon>Hyphomicrobiales</taxon>
        <taxon>Nitrobacteraceae</taxon>
        <taxon>Bradyrhizobium</taxon>
    </lineage>
</organism>
<feature type="region of interest" description="Disordered" evidence="1">
    <location>
        <begin position="58"/>
        <end position="94"/>
    </location>
</feature>